<dbReference type="InterPro" id="IPR016181">
    <property type="entry name" value="Acyl_CoA_acyltransferase"/>
</dbReference>
<dbReference type="Gene3D" id="3.40.630.30">
    <property type="match status" value="1"/>
</dbReference>
<feature type="domain" description="N-acetyltransferase" evidence="3">
    <location>
        <begin position="45"/>
        <end position="196"/>
    </location>
</feature>
<keyword evidence="1 4" id="KW-0808">Transferase</keyword>
<dbReference type="CDD" id="cd04301">
    <property type="entry name" value="NAT_SF"/>
    <property type="match status" value="1"/>
</dbReference>
<protein>
    <submittedName>
        <fullName evidence="4">GCN5 family acetyltransferase</fullName>
    </submittedName>
</protein>
<evidence type="ECO:0000259" key="3">
    <source>
        <dbReference type="PROSITE" id="PS51186"/>
    </source>
</evidence>
<dbReference type="Pfam" id="PF00583">
    <property type="entry name" value="Acetyltransf_1"/>
    <property type="match status" value="1"/>
</dbReference>
<dbReference type="InterPro" id="IPR000182">
    <property type="entry name" value="GNAT_dom"/>
</dbReference>
<dbReference type="STRING" id="665126.ABB55_21060"/>
<reference evidence="4 5" key="2">
    <citation type="submission" date="2015-10" db="EMBL/GenBank/DDBJ databases">
        <title>Draft Genome Sequence of Prosthecomicrobium hirschii ATCC 27832.</title>
        <authorList>
            <person name="Daniel J."/>
            <person name="Givan S.A."/>
            <person name="Brun Y.V."/>
            <person name="Brown P.J."/>
        </authorList>
    </citation>
    <scope>NUCLEOTIDE SEQUENCE [LARGE SCALE GENOMIC DNA]</scope>
    <source>
        <strain evidence="4 5">16</strain>
    </source>
</reference>
<dbReference type="PANTHER" id="PTHR43800:SF1">
    <property type="entry name" value="PEPTIDYL-LYSINE N-ACETYLTRANSFERASE YJAB"/>
    <property type="match status" value="1"/>
</dbReference>
<keyword evidence="5" id="KW-1185">Reference proteome</keyword>
<evidence type="ECO:0000313" key="5">
    <source>
        <dbReference type="Proteomes" id="UP000048984"/>
    </source>
</evidence>
<organism evidence="4 5">
    <name type="scientific">Prosthecodimorpha hirschii</name>
    <dbReference type="NCBI Taxonomy" id="665126"/>
    <lineage>
        <taxon>Bacteria</taxon>
        <taxon>Pseudomonadati</taxon>
        <taxon>Pseudomonadota</taxon>
        <taxon>Alphaproteobacteria</taxon>
        <taxon>Hyphomicrobiales</taxon>
        <taxon>Ancalomicrobiaceae</taxon>
        <taxon>Prosthecodimorpha</taxon>
    </lineage>
</organism>
<dbReference type="PROSITE" id="PS51186">
    <property type="entry name" value="GNAT"/>
    <property type="match status" value="1"/>
</dbReference>
<gene>
    <name evidence="4" type="ORF">ABB55_21060</name>
</gene>
<proteinExistence type="predicted"/>
<evidence type="ECO:0000256" key="2">
    <source>
        <dbReference type="ARBA" id="ARBA00023315"/>
    </source>
</evidence>
<comment type="caution">
    <text evidence="4">The sequence shown here is derived from an EMBL/GenBank/DDBJ whole genome shotgun (WGS) entry which is preliminary data.</text>
</comment>
<dbReference type="GO" id="GO:0016747">
    <property type="term" value="F:acyltransferase activity, transferring groups other than amino-acyl groups"/>
    <property type="evidence" value="ECO:0007669"/>
    <property type="project" value="InterPro"/>
</dbReference>
<dbReference type="PANTHER" id="PTHR43800">
    <property type="entry name" value="PEPTIDYL-LYSINE N-ACETYLTRANSFERASE YJAB"/>
    <property type="match status" value="1"/>
</dbReference>
<dbReference type="EMBL" id="LJYW01000001">
    <property type="protein sequence ID" value="KPL56045.1"/>
    <property type="molecule type" value="Genomic_DNA"/>
</dbReference>
<reference evidence="4 5" key="1">
    <citation type="submission" date="2015-09" db="EMBL/GenBank/DDBJ databases">
        <authorList>
            <person name="Jackson K.R."/>
            <person name="Lunt B.L."/>
            <person name="Fisher J.N.B."/>
            <person name="Gardner A.V."/>
            <person name="Bailey M.E."/>
            <person name="Deus L.M."/>
            <person name="Earl A.S."/>
            <person name="Gibby P.D."/>
            <person name="Hartmann K.A."/>
            <person name="Liu J.E."/>
            <person name="Manci A.M."/>
            <person name="Nielsen D.A."/>
            <person name="Solomon M.B."/>
            <person name="Breakwell D.P."/>
            <person name="Burnett S.H."/>
            <person name="Grose J.H."/>
        </authorList>
    </citation>
    <scope>NUCLEOTIDE SEQUENCE [LARGE SCALE GENOMIC DNA]</scope>
    <source>
        <strain evidence="4 5">16</strain>
    </source>
</reference>
<dbReference type="SUPFAM" id="SSF55729">
    <property type="entry name" value="Acyl-CoA N-acyltransferases (Nat)"/>
    <property type="match status" value="1"/>
</dbReference>
<name>A0A0P6VXB7_9HYPH</name>
<evidence type="ECO:0000256" key="1">
    <source>
        <dbReference type="ARBA" id="ARBA00022679"/>
    </source>
</evidence>
<evidence type="ECO:0000313" key="4">
    <source>
        <dbReference type="EMBL" id="KPL56045.1"/>
    </source>
</evidence>
<keyword evidence="2" id="KW-0012">Acyltransferase</keyword>
<sequence length="206" mass="22612">MAVATDGYTDLPPGLLATLVTYLEMTAPPAPMTAGRPLPPGLALRRVERPDPAWYRILYDRIGEDLLWFSRRAISVAELAAILHDPAVEVHALTRDGAEIGLLELDRRVAGEVEIVFFGLVPEAVGGGIGRFMMDRCLELAWAGPVPPRRVWLHTCAFDHPAALSFYQRSGFRPYRLALELGPDPRLTGAMPRTAAPQIPLIEPEA</sequence>
<accession>A0A0P6VXB7</accession>
<dbReference type="Proteomes" id="UP000048984">
    <property type="component" value="Unassembled WGS sequence"/>
</dbReference>
<dbReference type="AlphaFoldDB" id="A0A0P6VXB7"/>